<reference evidence="8 9" key="1">
    <citation type="journal article" date="2018" name="Mol. Biol. Evol.">
        <title>Broad Genomic Sampling Reveals a Smut Pathogenic Ancestry of the Fungal Clade Ustilaginomycotina.</title>
        <authorList>
            <person name="Kijpornyongpan T."/>
            <person name="Mondo S.J."/>
            <person name="Barry K."/>
            <person name="Sandor L."/>
            <person name="Lee J."/>
            <person name="Lipzen A."/>
            <person name="Pangilinan J."/>
            <person name="LaButti K."/>
            <person name="Hainaut M."/>
            <person name="Henrissat B."/>
            <person name="Grigoriev I.V."/>
            <person name="Spatafora J.W."/>
            <person name="Aime M.C."/>
        </authorList>
    </citation>
    <scope>NUCLEOTIDE SEQUENCE [LARGE SCALE GENOMIC DNA]</scope>
    <source>
        <strain evidence="8 9">MCA 4186</strain>
    </source>
</reference>
<dbReference type="SUPFAM" id="SSF49899">
    <property type="entry name" value="Concanavalin A-like lectins/glucanases"/>
    <property type="match status" value="1"/>
</dbReference>
<comment type="subcellular location">
    <subcellularLocation>
        <location evidence="1">Membrane</location>
        <topology evidence="1">Single-pass membrane protein</topology>
    </subcellularLocation>
</comment>
<dbReference type="Pfam" id="PF00622">
    <property type="entry name" value="SPRY"/>
    <property type="match status" value="1"/>
</dbReference>
<dbReference type="OrthoDB" id="258495at2759"/>
<dbReference type="InterPro" id="IPR003877">
    <property type="entry name" value="SPRY_dom"/>
</dbReference>
<keyword evidence="2 6" id="KW-0812">Transmembrane</keyword>
<dbReference type="InterPro" id="IPR043136">
    <property type="entry name" value="B30.2/SPRY_sf"/>
</dbReference>
<dbReference type="InterPro" id="IPR050618">
    <property type="entry name" value="Ubq-SigPath_Reg"/>
</dbReference>
<feature type="compositionally biased region" description="Gly residues" evidence="5">
    <location>
        <begin position="773"/>
        <end position="783"/>
    </location>
</feature>
<evidence type="ECO:0000256" key="6">
    <source>
        <dbReference type="SAM" id="Phobius"/>
    </source>
</evidence>
<dbReference type="InterPro" id="IPR001870">
    <property type="entry name" value="B30.2/SPRY"/>
</dbReference>
<dbReference type="InterPro" id="IPR013320">
    <property type="entry name" value="ConA-like_dom_sf"/>
</dbReference>
<evidence type="ECO:0000259" key="7">
    <source>
        <dbReference type="PROSITE" id="PS50188"/>
    </source>
</evidence>
<dbReference type="EMBL" id="KZ819286">
    <property type="protein sequence ID" value="PWN99960.1"/>
    <property type="molecule type" value="Genomic_DNA"/>
</dbReference>
<accession>A0A316ZE13</accession>
<keyword evidence="9" id="KW-1185">Reference proteome</keyword>
<evidence type="ECO:0000256" key="5">
    <source>
        <dbReference type="SAM" id="MobiDB-lite"/>
    </source>
</evidence>
<evidence type="ECO:0000256" key="3">
    <source>
        <dbReference type="ARBA" id="ARBA00022989"/>
    </source>
</evidence>
<evidence type="ECO:0000313" key="9">
    <source>
        <dbReference type="Proteomes" id="UP000245946"/>
    </source>
</evidence>
<dbReference type="PANTHER" id="PTHR12864">
    <property type="entry name" value="RAN BINDING PROTEIN 9-RELATED"/>
    <property type="match status" value="1"/>
</dbReference>
<dbReference type="InterPro" id="IPR035780">
    <property type="entry name" value="SPRY_Ssh4-like"/>
</dbReference>
<feature type="domain" description="B30.2/SPRY" evidence="7">
    <location>
        <begin position="308"/>
        <end position="501"/>
    </location>
</feature>
<gene>
    <name evidence="8" type="ORF">FA09DRAFT_315500</name>
</gene>
<dbReference type="GeneID" id="37268348"/>
<feature type="transmembrane region" description="Helical" evidence="6">
    <location>
        <begin position="221"/>
        <end position="246"/>
    </location>
</feature>
<feature type="region of interest" description="Disordered" evidence="5">
    <location>
        <begin position="1"/>
        <end position="45"/>
    </location>
</feature>
<feature type="compositionally biased region" description="Low complexity" evidence="5">
    <location>
        <begin position="568"/>
        <end position="580"/>
    </location>
</feature>
<evidence type="ECO:0000256" key="4">
    <source>
        <dbReference type="ARBA" id="ARBA00023136"/>
    </source>
</evidence>
<evidence type="ECO:0000256" key="1">
    <source>
        <dbReference type="ARBA" id="ARBA00004167"/>
    </source>
</evidence>
<evidence type="ECO:0000313" key="8">
    <source>
        <dbReference type="EMBL" id="PWN99960.1"/>
    </source>
</evidence>
<dbReference type="AlphaFoldDB" id="A0A316ZE13"/>
<dbReference type="PROSITE" id="PS50188">
    <property type="entry name" value="B302_SPRY"/>
    <property type="match status" value="1"/>
</dbReference>
<dbReference type="STRING" id="58919.A0A316ZE13"/>
<feature type="compositionally biased region" description="Polar residues" evidence="5">
    <location>
        <begin position="762"/>
        <end position="771"/>
    </location>
</feature>
<keyword evidence="4 6" id="KW-0472">Membrane</keyword>
<dbReference type="RefSeq" id="XP_025600239.1">
    <property type="nucleotide sequence ID" value="XM_025740804.1"/>
</dbReference>
<evidence type="ECO:0000256" key="2">
    <source>
        <dbReference type="ARBA" id="ARBA00022692"/>
    </source>
</evidence>
<feature type="region of interest" description="Disordered" evidence="5">
    <location>
        <begin position="539"/>
        <end position="636"/>
    </location>
</feature>
<feature type="compositionally biased region" description="Low complexity" evidence="5">
    <location>
        <begin position="15"/>
        <end position="45"/>
    </location>
</feature>
<dbReference type="Gene3D" id="2.60.120.920">
    <property type="match status" value="1"/>
</dbReference>
<feature type="compositionally biased region" description="Basic and acidic residues" evidence="5">
    <location>
        <begin position="1"/>
        <end position="10"/>
    </location>
</feature>
<feature type="region of interest" description="Disordered" evidence="5">
    <location>
        <begin position="667"/>
        <end position="717"/>
    </location>
</feature>
<keyword evidence="3 6" id="KW-1133">Transmembrane helix</keyword>
<sequence length="783" mass="83423">MDVRARHDGGDAGPSTLAARTRALSSSGSLASSSSSAPSALDDPAPFAASASEYAAPAHHAAASEMSLSDEARAKAMHERWKLAWDEALAAGAAGELPPRPARWWSTAAAAADAEGRKTGTERHVVADEDEPQVRGYALAFQTPAQREQARRVAQDLRRERFYQRLAEGASGLQRSDDAARSVHVAGLVDPDAPNPHYPGRLPDGRTPVYHRPDADDPLALILPLLILLSTLIFLLILFIVLVVLVRRRARIALSDGDGPLDVGREEELEGHGGLRGVEERWLETVSDAVRRGYARAKDWTTSYPPGSLSTDITLSQFLSIQEKGVSAWSFDPDYESNPGVFVEARTEITFVADGGGMSAQEGGGCCVQSNLPLPKLNEVYYWEAKIFTKPEDTTVALGLATKPFPSFRLPGWSKFSVGYFSNDGFKAHNYPFTAQSYGPAYVQGDVIGIGYRPRTGTVFFTRNGKKHDDAFVGLNRHNLFPTVGANGAAEVHINLGQAGFVFIEANVKRWGLAPMVGTLGAPPAYGQERGSLLIEAGQSSARQGQRGDETPPPPLTPQDESPPMLISPTRGTGSSSRSSATRRSRAPRGLQLGDDGARQPSTSARHGAHSPPRRSSASSADAPHNPPTPNALDISLHQLPPHQLAAGGAHETVPGASPRRSAGVLASYFPAPSGSQRSSTREGSPPPYSVVGNQQMWPSSGLLPGGGSQRRSSSRTQALANAFYGALQERGLLTPLLSADRAPPVAPSPDAVGDYERTHTDANTARNTDANRGGGWLSGWWA</sequence>
<protein>
    <submittedName>
        <fullName evidence="8">SPRY-domain-containing protein</fullName>
    </submittedName>
</protein>
<feature type="region of interest" description="Disordered" evidence="5">
    <location>
        <begin position="741"/>
        <end position="783"/>
    </location>
</feature>
<feature type="compositionally biased region" description="Polar residues" evidence="5">
    <location>
        <begin position="674"/>
        <end position="683"/>
    </location>
</feature>
<name>A0A316ZE13_9BASI</name>
<dbReference type="GO" id="GO:0016020">
    <property type="term" value="C:membrane"/>
    <property type="evidence" value="ECO:0007669"/>
    <property type="project" value="UniProtKB-SubCell"/>
</dbReference>
<dbReference type="CDD" id="cd12910">
    <property type="entry name" value="SPRY_SSH4_like"/>
    <property type="match status" value="1"/>
</dbReference>
<dbReference type="SMART" id="SM00449">
    <property type="entry name" value="SPRY"/>
    <property type="match status" value="1"/>
</dbReference>
<organism evidence="8 9">
    <name type="scientific">Tilletiopsis washingtonensis</name>
    <dbReference type="NCBI Taxonomy" id="58919"/>
    <lineage>
        <taxon>Eukaryota</taxon>
        <taxon>Fungi</taxon>
        <taxon>Dikarya</taxon>
        <taxon>Basidiomycota</taxon>
        <taxon>Ustilaginomycotina</taxon>
        <taxon>Exobasidiomycetes</taxon>
        <taxon>Entylomatales</taxon>
        <taxon>Entylomatales incertae sedis</taxon>
        <taxon>Tilletiopsis</taxon>
    </lineage>
</organism>
<proteinExistence type="predicted"/>
<dbReference type="Proteomes" id="UP000245946">
    <property type="component" value="Unassembled WGS sequence"/>
</dbReference>
<feature type="region of interest" description="Disordered" evidence="5">
    <location>
        <begin position="188"/>
        <end position="209"/>
    </location>
</feature>